<sequence>MIFTIKDVKFFSGTFSAALSVLGIMRLDFDFGTNYYSVILRSQNYFPVTQDTSSTLTDK</sequence>
<protein>
    <submittedName>
        <fullName evidence="1">Uncharacterized protein</fullName>
    </submittedName>
</protein>
<dbReference type="AlphaFoldDB" id="A0A1I1B0C6"/>
<evidence type="ECO:0000313" key="2">
    <source>
        <dbReference type="Proteomes" id="UP000198790"/>
    </source>
</evidence>
<name>A0A1I1B0C6_9BACT</name>
<reference evidence="1 2" key="1">
    <citation type="submission" date="2016-10" db="EMBL/GenBank/DDBJ databases">
        <authorList>
            <person name="de Groot N.N."/>
        </authorList>
    </citation>
    <scope>NUCLEOTIDE SEQUENCE [LARGE SCALE GENOMIC DNA]</scope>
    <source>
        <strain evidence="1 2">DSM 23399</strain>
    </source>
</reference>
<dbReference type="EMBL" id="FOKK01000010">
    <property type="protein sequence ID" value="SFB43547.1"/>
    <property type="molecule type" value="Genomic_DNA"/>
</dbReference>
<proteinExistence type="predicted"/>
<keyword evidence="2" id="KW-1185">Reference proteome</keyword>
<organism evidence="1 2">
    <name type="scientific">Algoriphagus aquimarinus</name>
    <dbReference type="NCBI Taxonomy" id="237018"/>
    <lineage>
        <taxon>Bacteria</taxon>
        <taxon>Pseudomonadati</taxon>
        <taxon>Bacteroidota</taxon>
        <taxon>Cytophagia</taxon>
        <taxon>Cytophagales</taxon>
        <taxon>Cyclobacteriaceae</taxon>
        <taxon>Algoriphagus</taxon>
    </lineage>
</organism>
<dbReference type="STRING" id="237018.SAMN04489723_11059"/>
<dbReference type="Proteomes" id="UP000198790">
    <property type="component" value="Unassembled WGS sequence"/>
</dbReference>
<accession>A0A1I1B0C6</accession>
<gene>
    <name evidence="1" type="ORF">SAMN04489723_11059</name>
</gene>
<evidence type="ECO:0000313" key="1">
    <source>
        <dbReference type="EMBL" id="SFB43547.1"/>
    </source>
</evidence>